<organism evidence="4 5">
    <name type="scientific">Molorchus minor</name>
    <dbReference type="NCBI Taxonomy" id="1323400"/>
    <lineage>
        <taxon>Eukaryota</taxon>
        <taxon>Metazoa</taxon>
        <taxon>Ecdysozoa</taxon>
        <taxon>Arthropoda</taxon>
        <taxon>Hexapoda</taxon>
        <taxon>Insecta</taxon>
        <taxon>Pterygota</taxon>
        <taxon>Neoptera</taxon>
        <taxon>Endopterygota</taxon>
        <taxon>Coleoptera</taxon>
        <taxon>Polyphaga</taxon>
        <taxon>Cucujiformia</taxon>
        <taxon>Chrysomeloidea</taxon>
        <taxon>Cerambycidae</taxon>
        <taxon>Lamiinae</taxon>
        <taxon>Monochamini</taxon>
        <taxon>Molorchus</taxon>
    </lineage>
</organism>
<dbReference type="Proteomes" id="UP001162164">
    <property type="component" value="Unassembled WGS sequence"/>
</dbReference>
<evidence type="ECO:0000256" key="1">
    <source>
        <dbReference type="ARBA" id="ARBA00004123"/>
    </source>
</evidence>
<evidence type="ECO:0000313" key="5">
    <source>
        <dbReference type="Proteomes" id="UP001162164"/>
    </source>
</evidence>
<name>A0ABQ9IXP0_9CUCU</name>
<keyword evidence="5" id="KW-1185">Reference proteome</keyword>
<feature type="domain" description="Transcription initiation factor TFIID subunit 1 histone acetyltransferase" evidence="3">
    <location>
        <begin position="226"/>
        <end position="334"/>
    </location>
</feature>
<comment type="subcellular location">
    <subcellularLocation>
        <location evidence="1">Nucleus</location>
    </subcellularLocation>
</comment>
<dbReference type="InterPro" id="IPR040240">
    <property type="entry name" value="TAF1"/>
</dbReference>
<dbReference type="InterPro" id="IPR022591">
    <property type="entry name" value="TAF1_HAT_dom"/>
</dbReference>
<protein>
    <recommendedName>
        <fullName evidence="3">Transcription initiation factor TFIID subunit 1 histone acetyltransferase domain-containing protein</fullName>
    </recommendedName>
</protein>
<sequence>MQQGGCRVVAIERRKHLASLEKFGSGVRMPSVPNPPLPGMKSKAQIIIKPRLEQEQDDTWYSIFPVENEDLVYGKWEDDVIWDAEHVKHIPKPSILTLDPNDENIILGIPDDIDPSKQIAGQATPVKVKIPHPHVKKSKILLGKAGVINVLQEDTPPPPPKSPDRDPFNISNDIWWSQFNTTFNSGSRITRNFCSNSHGPHEITKFPRHLKRFSHGPLSQPGPHGVLPLVKHIKKKAKQRETERMASGGGDVFFKGTPEDLTGRDGDIILVEFCEEHPLLMNQVGMCSKIKNYYKRKAAKDSGPPSYRYEQTAYAHTSPFLGILHPGQSMQPLKKICTVLNIIIAKQFFQDIIAFSEPGNTTTKACPSPS</sequence>
<evidence type="ECO:0000259" key="3">
    <source>
        <dbReference type="Pfam" id="PF12157"/>
    </source>
</evidence>
<dbReference type="PANTHER" id="PTHR13900:SF0">
    <property type="entry name" value="TRANSCRIPTION INITIATION FACTOR TFIID SUBUNIT 1"/>
    <property type="match status" value="1"/>
</dbReference>
<evidence type="ECO:0000256" key="2">
    <source>
        <dbReference type="ARBA" id="ARBA00023242"/>
    </source>
</evidence>
<proteinExistence type="predicted"/>
<dbReference type="Pfam" id="PF12157">
    <property type="entry name" value="DUF3591"/>
    <property type="match status" value="1"/>
</dbReference>
<dbReference type="EMBL" id="JAPWTJ010001954">
    <property type="protein sequence ID" value="KAJ8968635.1"/>
    <property type="molecule type" value="Genomic_DNA"/>
</dbReference>
<comment type="caution">
    <text evidence="4">The sequence shown here is derived from an EMBL/GenBank/DDBJ whole genome shotgun (WGS) entry which is preliminary data.</text>
</comment>
<evidence type="ECO:0000313" key="4">
    <source>
        <dbReference type="EMBL" id="KAJ8968635.1"/>
    </source>
</evidence>
<accession>A0ABQ9IXP0</accession>
<reference evidence="4" key="1">
    <citation type="journal article" date="2023" name="Insect Mol. Biol.">
        <title>Genome sequencing provides insights into the evolution of gene families encoding plant cell wall-degrading enzymes in longhorned beetles.</title>
        <authorList>
            <person name="Shin N.R."/>
            <person name="Okamura Y."/>
            <person name="Kirsch R."/>
            <person name="Pauchet Y."/>
        </authorList>
    </citation>
    <scope>NUCLEOTIDE SEQUENCE</scope>
    <source>
        <strain evidence="4">MMC_N1</strain>
    </source>
</reference>
<dbReference type="PANTHER" id="PTHR13900">
    <property type="entry name" value="TRANSCRIPTION INITIATION FACTOR TFIID"/>
    <property type="match status" value="1"/>
</dbReference>
<gene>
    <name evidence="4" type="ORF">NQ317_014761</name>
</gene>
<keyword evidence="2" id="KW-0539">Nucleus</keyword>